<dbReference type="Gene3D" id="1.10.287.130">
    <property type="match status" value="1"/>
</dbReference>
<dbReference type="SMART" id="SM00388">
    <property type="entry name" value="HisKA"/>
    <property type="match status" value="1"/>
</dbReference>
<dbReference type="Gene3D" id="3.30.565.10">
    <property type="entry name" value="Histidine kinase-like ATPase, C-terminal domain"/>
    <property type="match status" value="1"/>
</dbReference>
<evidence type="ECO:0000256" key="3">
    <source>
        <dbReference type="ARBA" id="ARBA00022553"/>
    </source>
</evidence>
<dbReference type="GO" id="GO:0000155">
    <property type="term" value="F:phosphorelay sensor kinase activity"/>
    <property type="evidence" value="ECO:0007669"/>
    <property type="project" value="InterPro"/>
</dbReference>
<dbReference type="CDD" id="cd00082">
    <property type="entry name" value="HisKA"/>
    <property type="match status" value="1"/>
</dbReference>
<keyword evidence="9" id="KW-0812">Transmembrane</keyword>
<name>A0A1G7XYG8_9FIRM</name>
<keyword evidence="9" id="KW-1133">Transmembrane helix</keyword>
<dbReference type="PRINTS" id="PR00344">
    <property type="entry name" value="BCTRLSENSOR"/>
</dbReference>
<evidence type="ECO:0000256" key="9">
    <source>
        <dbReference type="SAM" id="Phobius"/>
    </source>
</evidence>
<dbReference type="InterPro" id="IPR004358">
    <property type="entry name" value="Sig_transdc_His_kin-like_C"/>
</dbReference>
<dbReference type="Pfam" id="PF00512">
    <property type="entry name" value="HisKA"/>
    <property type="match status" value="1"/>
</dbReference>
<feature type="transmembrane region" description="Helical" evidence="9">
    <location>
        <begin position="15"/>
        <end position="33"/>
    </location>
</feature>
<feature type="transmembrane region" description="Helical" evidence="9">
    <location>
        <begin position="39"/>
        <end position="56"/>
    </location>
</feature>
<keyword evidence="8" id="KW-0902">Two-component regulatory system</keyword>
<dbReference type="Proteomes" id="UP000198656">
    <property type="component" value="Unassembled WGS sequence"/>
</dbReference>
<protein>
    <recommendedName>
        <fullName evidence="2">histidine kinase</fullName>
        <ecNumber evidence="2">2.7.13.3</ecNumber>
    </recommendedName>
</protein>
<dbReference type="CDD" id="cd00075">
    <property type="entry name" value="HATPase"/>
    <property type="match status" value="1"/>
</dbReference>
<gene>
    <name evidence="11" type="ORF">SAMN05443529_107145</name>
</gene>
<dbReference type="PANTHER" id="PTHR43065">
    <property type="entry name" value="SENSOR HISTIDINE KINASE"/>
    <property type="match status" value="1"/>
</dbReference>
<dbReference type="SMART" id="SM00387">
    <property type="entry name" value="HATPase_c"/>
    <property type="match status" value="1"/>
</dbReference>
<dbReference type="Gene3D" id="3.30.450.20">
    <property type="entry name" value="PAS domain"/>
    <property type="match status" value="1"/>
</dbReference>
<reference evidence="12" key="1">
    <citation type="submission" date="2016-10" db="EMBL/GenBank/DDBJ databases">
        <authorList>
            <person name="Varghese N."/>
            <person name="Submissions S."/>
        </authorList>
    </citation>
    <scope>NUCLEOTIDE SEQUENCE [LARGE SCALE GENOMIC DNA]</scope>
    <source>
        <strain evidence="12">DSM 8344</strain>
    </source>
</reference>
<organism evidence="11 12">
    <name type="scientific">Desulfosporosinus hippei DSM 8344</name>
    <dbReference type="NCBI Taxonomy" id="1121419"/>
    <lineage>
        <taxon>Bacteria</taxon>
        <taxon>Bacillati</taxon>
        <taxon>Bacillota</taxon>
        <taxon>Clostridia</taxon>
        <taxon>Eubacteriales</taxon>
        <taxon>Desulfitobacteriaceae</taxon>
        <taxon>Desulfosporosinus</taxon>
    </lineage>
</organism>
<dbReference type="SUPFAM" id="SSF47384">
    <property type="entry name" value="Homodimeric domain of signal transducing histidine kinase"/>
    <property type="match status" value="1"/>
</dbReference>
<dbReference type="InterPro" id="IPR036097">
    <property type="entry name" value="HisK_dim/P_sf"/>
</dbReference>
<dbReference type="InterPro" id="IPR003594">
    <property type="entry name" value="HATPase_dom"/>
</dbReference>
<dbReference type="SUPFAM" id="SSF55874">
    <property type="entry name" value="ATPase domain of HSP90 chaperone/DNA topoisomerase II/histidine kinase"/>
    <property type="match status" value="1"/>
</dbReference>
<keyword evidence="6 11" id="KW-0418">Kinase</keyword>
<evidence type="ECO:0000256" key="1">
    <source>
        <dbReference type="ARBA" id="ARBA00000085"/>
    </source>
</evidence>
<dbReference type="OrthoDB" id="9784397at2"/>
<dbReference type="PANTHER" id="PTHR43065:SF10">
    <property type="entry name" value="PEROXIDE STRESS-ACTIVATED HISTIDINE KINASE MAK3"/>
    <property type="match status" value="1"/>
</dbReference>
<evidence type="ECO:0000259" key="10">
    <source>
        <dbReference type="PROSITE" id="PS50109"/>
    </source>
</evidence>
<evidence type="ECO:0000256" key="6">
    <source>
        <dbReference type="ARBA" id="ARBA00022777"/>
    </source>
</evidence>
<dbReference type="InterPro" id="IPR036890">
    <property type="entry name" value="HATPase_C_sf"/>
</dbReference>
<feature type="domain" description="Histidine kinase" evidence="10">
    <location>
        <begin position="255"/>
        <end position="462"/>
    </location>
</feature>
<dbReference type="EMBL" id="FNCP01000007">
    <property type="protein sequence ID" value="SDG89265.1"/>
    <property type="molecule type" value="Genomic_DNA"/>
</dbReference>
<dbReference type="InterPro" id="IPR005467">
    <property type="entry name" value="His_kinase_dom"/>
</dbReference>
<dbReference type="Pfam" id="PF02518">
    <property type="entry name" value="HATPase_c"/>
    <property type="match status" value="1"/>
</dbReference>
<keyword evidence="9" id="KW-0472">Membrane</keyword>
<evidence type="ECO:0000256" key="7">
    <source>
        <dbReference type="ARBA" id="ARBA00022840"/>
    </source>
</evidence>
<dbReference type="AlphaFoldDB" id="A0A1G7XYG8"/>
<keyword evidence="3" id="KW-0597">Phosphoprotein</keyword>
<dbReference type="GO" id="GO:0005524">
    <property type="term" value="F:ATP binding"/>
    <property type="evidence" value="ECO:0007669"/>
    <property type="project" value="UniProtKB-KW"/>
</dbReference>
<proteinExistence type="predicted"/>
<keyword evidence="5" id="KW-0547">Nucleotide-binding</keyword>
<evidence type="ECO:0000313" key="11">
    <source>
        <dbReference type="EMBL" id="SDG89265.1"/>
    </source>
</evidence>
<dbReference type="PROSITE" id="PS50109">
    <property type="entry name" value="HIS_KIN"/>
    <property type="match status" value="1"/>
</dbReference>
<accession>A0A1G7XYG8</accession>
<comment type="catalytic activity">
    <reaction evidence="1">
        <text>ATP + protein L-histidine = ADP + protein N-phospho-L-histidine.</text>
        <dbReference type="EC" id="2.7.13.3"/>
    </reaction>
</comment>
<sequence length="474" mass="53601">MVPLKFRFQSFHRQWVFNLFSVFFLICVVLCYYLPVSELVRITLEFITFTILVVWFEPWFTSWGKVWIIASTLLILGSYLNPVLPSGPLMLAHVFFLLVMMLLFNHTEKQKLRLHEHHLKTIRVLLRQNPPLIQTADYTNEAVIILDNLGTILDLNAQSSILLSLPQSSLVGKSIYNVLGILPNAQPTNIPENGDFNWTQQGLTKHLKFRTRPLLDRNIPSGTLVTLFDISESINRLENELQVEKLSIVSQVSAGLAHEIRNPLTTIKGFMQLITPEQWPELFRPYQVLILDEIETINQLLNKFILITSPSAPHFEKLNLVECISSLSEATKPYTSKHGVSLDVEFPPQSVYVMGDREQLHQTLISIVNNGVEASPLGGKVRIQLTQNESWVSISVTDNGPGIPETLRHKILDPFFTTHEEGTGLGLTIAQQIILTHHGKLHFSDSSTTTGTVVTINLPRLEDFTDTLSARVTD</sequence>
<dbReference type="STRING" id="1121419.SAMN05443529_107145"/>
<evidence type="ECO:0000256" key="5">
    <source>
        <dbReference type="ARBA" id="ARBA00022741"/>
    </source>
</evidence>
<evidence type="ECO:0000256" key="4">
    <source>
        <dbReference type="ARBA" id="ARBA00022679"/>
    </source>
</evidence>
<feature type="transmembrane region" description="Helical" evidence="9">
    <location>
        <begin position="86"/>
        <end position="104"/>
    </location>
</feature>
<evidence type="ECO:0000256" key="8">
    <source>
        <dbReference type="ARBA" id="ARBA00023012"/>
    </source>
</evidence>
<keyword evidence="12" id="KW-1185">Reference proteome</keyword>
<dbReference type="EC" id="2.7.13.3" evidence="2"/>
<keyword evidence="7" id="KW-0067">ATP-binding</keyword>
<evidence type="ECO:0000313" key="12">
    <source>
        <dbReference type="Proteomes" id="UP000198656"/>
    </source>
</evidence>
<dbReference type="InterPro" id="IPR003661">
    <property type="entry name" value="HisK_dim/P_dom"/>
</dbReference>
<keyword evidence="4" id="KW-0808">Transferase</keyword>
<evidence type="ECO:0000256" key="2">
    <source>
        <dbReference type="ARBA" id="ARBA00012438"/>
    </source>
</evidence>